<feature type="chain" id="PRO_5041636776" evidence="2">
    <location>
        <begin position="37"/>
        <end position="284"/>
    </location>
</feature>
<proteinExistence type="predicted"/>
<organism evidence="3 4">
    <name type="scientific">Streptomyces collinus</name>
    <dbReference type="NCBI Taxonomy" id="42684"/>
    <lineage>
        <taxon>Bacteria</taxon>
        <taxon>Bacillati</taxon>
        <taxon>Actinomycetota</taxon>
        <taxon>Actinomycetes</taxon>
        <taxon>Kitasatosporales</taxon>
        <taxon>Streptomycetaceae</taxon>
        <taxon>Streptomyces</taxon>
    </lineage>
</organism>
<dbReference type="PANTHER" id="PTHR31270">
    <property type="entry name" value="GLUTAMINYL-PEPTIDE CYCLOTRANSFERASE"/>
    <property type="match status" value="1"/>
</dbReference>
<keyword evidence="2" id="KW-0732">Signal</keyword>
<sequence length="284" mass="30451">MTVRGSRPMARGARMRALPALTAAVLGGSALLISCAADSPARTQAGAGSAAGPVEQLRVRVLDVLPHDPKAYTQGLEMAGRTLYEGTGMAGESSIRRGPPGRRPAVRADLPAPLFGEGVTVLGRTLWQLTFRDRIAIERDAGTLAELRRLPYPAEGWGVCHQPGRGRLVTSDGSARLTFRDPRTLAPTGELRVTLRGRPVPRLNELECVGAHVYANVWPSDRIVRVDSGTGAVTAQIDASGLLPSKKRRPAEVLNGIAAIPGTDEFLLTGKWWPKMFRVVFVAR</sequence>
<accession>A0AA89TGE3</accession>
<evidence type="ECO:0000256" key="1">
    <source>
        <dbReference type="SAM" id="MobiDB-lite"/>
    </source>
</evidence>
<evidence type="ECO:0000313" key="4">
    <source>
        <dbReference type="Proteomes" id="UP000579531"/>
    </source>
</evidence>
<name>A0AA89TGE3_STRCU</name>
<protein>
    <submittedName>
        <fullName evidence="3">Glutamine cyclotransferase</fullName>
    </submittedName>
</protein>
<reference evidence="3 4" key="1">
    <citation type="submission" date="2020-08" db="EMBL/GenBank/DDBJ databases">
        <title>Sequencing the genomes of 1000 actinobacteria strains.</title>
        <authorList>
            <person name="Klenk H.-P."/>
        </authorList>
    </citation>
    <scope>NUCLEOTIDE SEQUENCE [LARGE SCALE GENOMIC DNA]</scope>
    <source>
        <strain evidence="3 4">DSM 40129</strain>
    </source>
</reference>
<evidence type="ECO:0000313" key="3">
    <source>
        <dbReference type="EMBL" id="MBB5811916.1"/>
    </source>
</evidence>
<dbReference type="InterPro" id="IPR007788">
    <property type="entry name" value="QCT"/>
</dbReference>
<dbReference type="Proteomes" id="UP000579531">
    <property type="component" value="Unassembled WGS sequence"/>
</dbReference>
<dbReference type="AlphaFoldDB" id="A0AA89TGE3"/>
<dbReference type="GO" id="GO:0016603">
    <property type="term" value="F:glutaminyl-peptide cyclotransferase activity"/>
    <property type="evidence" value="ECO:0007669"/>
    <property type="project" value="InterPro"/>
</dbReference>
<dbReference type="Pfam" id="PF05096">
    <property type="entry name" value="Glu_cyclase_2"/>
    <property type="match status" value="1"/>
</dbReference>
<dbReference type="PROSITE" id="PS51257">
    <property type="entry name" value="PROKAR_LIPOPROTEIN"/>
    <property type="match status" value="1"/>
</dbReference>
<comment type="caution">
    <text evidence="3">The sequence shown here is derived from an EMBL/GenBank/DDBJ whole genome shotgun (WGS) entry which is preliminary data.</text>
</comment>
<dbReference type="SUPFAM" id="SSF50969">
    <property type="entry name" value="YVTN repeat-like/Quinoprotein amine dehydrogenase"/>
    <property type="match status" value="1"/>
</dbReference>
<dbReference type="GeneID" id="93839346"/>
<keyword evidence="4" id="KW-1185">Reference proteome</keyword>
<dbReference type="EMBL" id="JACHLX010000001">
    <property type="protein sequence ID" value="MBB5811916.1"/>
    <property type="molecule type" value="Genomic_DNA"/>
</dbReference>
<feature type="signal peptide" evidence="2">
    <location>
        <begin position="1"/>
        <end position="36"/>
    </location>
</feature>
<gene>
    <name evidence="3" type="ORF">HNR72_002944</name>
</gene>
<dbReference type="InterPro" id="IPR011044">
    <property type="entry name" value="Quino_amine_DH_bsu"/>
</dbReference>
<evidence type="ECO:0000256" key="2">
    <source>
        <dbReference type="SAM" id="SignalP"/>
    </source>
</evidence>
<dbReference type="RefSeq" id="WP_229856718.1">
    <property type="nucleotide sequence ID" value="NZ_BAABFE010000011.1"/>
</dbReference>
<dbReference type="PANTHER" id="PTHR31270:SF1">
    <property type="entry name" value="GLUTAMINYL-PEPTIDE CYCLOTRANSFERASE"/>
    <property type="match status" value="1"/>
</dbReference>
<feature type="region of interest" description="Disordered" evidence="1">
    <location>
        <begin position="89"/>
        <end position="108"/>
    </location>
</feature>